<keyword evidence="15" id="KW-0472">Membrane</keyword>
<dbReference type="InterPro" id="IPR001245">
    <property type="entry name" value="Ser-Thr/Tyr_kinase_cat_dom"/>
</dbReference>
<feature type="domain" description="Protein kinase" evidence="19">
    <location>
        <begin position="1"/>
        <end position="244"/>
    </location>
</feature>
<dbReference type="Proteomes" id="UP001642260">
    <property type="component" value="Unassembled WGS sequence"/>
</dbReference>
<evidence type="ECO:0000256" key="14">
    <source>
        <dbReference type="ARBA" id="ARBA00022989"/>
    </source>
</evidence>
<comment type="caution">
    <text evidence="20">The sequence shown here is derived from an EMBL/GenBank/DDBJ whole genome shotgun (WGS) entry which is preliminary data.</text>
</comment>
<evidence type="ECO:0000256" key="16">
    <source>
        <dbReference type="ARBA" id="ARBA00023180"/>
    </source>
</evidence>
<protein>
    <recommendedName>
        <fullName evidence="2">non-specific serine/threonine protein kinase</fullName>
        <ecNumber evidence="2">2.7.11.1</ecNumber>
    </recommendedName>
</protein>
<keyword evidence="21" id="KW-1185">Reference proteome</keyword>
<keyword evidence="13" id="KW-0067">ATP-binding</keyword>
<evidence type="ECO:0000256" key="6">
    <source>
        <dbReference type="ARBA" id="ARBA00022614"/>
    </source>
</evidence>
<evidence type="ECO:0000256" key="13">
    <source>
        <dbReference type="ARBA" id="ARBA00022840"/>
    </source>
</evidence>
<dbReference type="GO" id="GO:0005886">
    <property type="term" value="C:plasma membrane"/>
    <property type="evidence" value="ECO:0007669"/>
    <property type="project" value="UniProtKB-SubCell"/>
</dbReference>
<sequence length="260" mass="29269">MSNRSFNREVKTLGTIRHRHLVKLMGYCSSKAQGLNMLIYEYMENGSVWDWLHSKKKEVLDLETRLKIAVGLAQGVEYLHFDCVPPIVHRDIKSSNVLLDSNMEAHLGDFGLAKILTESIDTNTESNSLFEGSYGYIAPEYAYSLKATEKSDVYSMGIVLMEIVTGKKPTEGVFGEETDMVRWVDTVLGSAAREKLIDSELKPLLPCEEEATYQVLEIAIQCTKTYPQERPSSRQACDCLLSVFNNRGASYREMQSGSDI</sequence>
<evidence type="ECO:0000256" key="4">
    <source>
        <dbReference type="ARBA" id="ARBA00022527"/>
    </source>
</evidence>
<evidence type="ECO:0000313" key="20">
    <source>
        <dbReference type="EMBL" id="CAH8296233.1"/>
    </source>
</evidence>
<keyword evidence="14" id="KW-1133">Transmembrane helix</keyword>
<comment type="catalytic activity">
    <reaction evidence="18">
        <text>L-seryl-[protein] + ATP = O-phospho-L-seryl-[protein] + ADP + H(+)</text>
        <dbReference type="Rhea" id="RHEA:17989"/>
        <dbReference type="Rhea" id="RHEA-COMP:9863"/>
        <dbReference type="Rhea" id="RHEA-COMP:11604"/>
        <dbReference type="ChEBI" id="CHEBI:15378"/>
        <dbReference type="ChEBI" id="CHEBI:29999"/>
        <dbReference type="ChEBI" id="CHEBI:30616"/>
        <dbReference type="ChEBI" id="CHEBI:83421"/>
        <dbReference type="ChEBI" id="CHEBI:456216"/>
        <dbReference type="EC" id="2.7.11.1"/>
    </reaction>
</comment>
<evidence type="ECO:0000256" key="12">
    <source>
        <dbReference type="ARBA" id="ARBA00022777"/>
    </source>
</evidence>
<evidence type="ECO:0000256" key="10">
    <source>
        <dbReference type="ARBA" id="ARBA00022737"/>
    </source>
</evidence>
<evidence type="ECO:0000256" key="17">
    <source>
        <dbReference type="ARBA" id="ARBA00047899"/>
    </source>
</evidence>
<dbReference type="EC" id="2.7.11.1" evidence="2"/>
<dbReference type="InterPro" id="IPR008271">
    <property type="entry name" value="Ser/Thr_kinase_AS"/>
</dbReference>
<evidence type="ECO:0000256" key="9">
    <source>
        <dbReference type="ARBA" id="ARBA00022729"/>
    </source>
</evidence>
<evidence type="ECO:0000256" key="5">
    <source>
        <dbReference type="ARBA" id="ARBA00022553"/>
    </source>
</evidence>
<evidence type="ECO:0000256" key="7">
    <source>
        <dbReference type="ARBA" id="ARBA00022679"/>
    </source>
</evidence>
<keyword evidence="6" id="KW-0433">Leucine-rich repeat</keyword>
<dbReference type="AlphaFoldDB" id="A0ABC8IRT3"/>
<comment type="subcellular location">
    <subcellularLocation>
        <location evidence="1">Cell membrane</location>
        <topology evidence="1">Single-pass membrane protein</topology>
    </subcellularLocation>
</comment>
<dbReference type="PANTHER" id="PTHR48055">
    <property type="entry name" value="LEUCINE-RICH REPEAT RECEPTOR PROTEIN KINASE EMS1"/>
    <property type="match status" value="1"/>
</dbReference>
<evidence type="ECO:0000256" key="8">
    <source>
        <dbReference type="ARBA" id="ARBA00022692"/>
    </source>
</evidence>
<keyword evidence="8" id="KW-0812">Transmembrane</keyword>
<comment type="catalytic activity">
    <reaction evidence="17">
        <text>L-threonyl-[protein] + ATP = O-phospho-L-threonyl-[protein] + ADP + H(+)</text>
        <dbReference type="Rhea" id="RHEA:46608"/>
        <dbReference type="Rhea" id="RHEA-COMP:11060"/>
        <dbReference type="Rhea" id="RHEA-COMP:11605"/>
        <dbReference type="ChEBI" id="CHEBI:15378"/>
        <dbReference type="ChEBI" id="CHEBI:30013"/>
        <dbReference type="ChEBI" id="CHEBI:30616"/>
        <dbReference type="ChEBI" id="CHEBI:61977"/>
        <dbReference type="ChEBI" id="CHEBI:456216"/>
        <dbReference type="EC" id="2.7.11.1"/>
    </reaction>
</comment>
<keyword evidence="10" id="KW-0677">Repeat</keyword>
<dbReference type="GO" id="GO:0004674">
    <property type="term" value="F:protein serine/threonine kinase activity"/>
    <property type="evidence" value="ECO:0007669"/>
    <property type="project" value="UniProtKB-KW"/>
</dbReference>
<dbReference type="EMBL" id="CAKOAT010050488">
    <property type="protein sequence ID" value="CAH8296233.1"/>
    <property type="molecule type" value="Genomic_DNA"/>
</dbReference>
<dbReference type="InterPro" id="IPR051564">
    <property type="entry name" value="LRR_receptor-like_kinase"/>
</dbReference>
<dbReference type="InterPro" id="IPR011009">
    <property type="entry name" value="Kinase-like_dom_sf"/>
</dbReference>
<dbReference type="Pfam" id="PF07714">
    <property type="entry name" value="PK_Tyr_Ser-Thr"/>
    <property type="match status" value="1"/>
</dbReference>
<dbReference type="PROSITE" id="PS50011">
    <property type="entry name" value="PROTEIN_KINASE_DOM"/>
    <property type="match status" value="1"/>
</dbReference>
<accession>A0ABC8IRT3</accession>
<dbReference type="Gene3D" id="3.30.200.20">
    <property type="entry name" value="Phosphorylase Kinase, domain 1"/>
    <property type="match status" value="1"/>
</dbReference>
<dbReference type="SMART" id="SM00220">
    <property type="entry name" value="S_TKc"/>
    <property type="match status" value="1"/>
</dbReference>
<evidence type="ECO:0000259" key="19">
    <source>
        <dbReference type="PROSITE" id="PS50011"/>
    </source>
</evidence>
<keyword evidence="12" id="KW-0418">Kinase</keyword>
<reference evidence="20 21" key="1">
    <citation type="submission" date="2022-03" db="EMBL/GenBank/DDBJ databases">
        <authorList>
            <person name="Macdonald S."/>
            <person name="Ahmed S."/>
            <person name="Newling K."/>
        </authorList>
    </citation>
    <scope>NUCLEOTIDE SEQUENCE [LARGE SCALE GENOMIC DNA]</scope>
</reference>
<evidence type="ECO:0000256" key="2">
    <source>
        <dbReference type="ARBA" id="ARBA00012513"/>
    </source>
</evidence>
<evidence type="ECO:0000256" key="18">
    <source>
        <dbReference type="ARBA" id="ARBA00048679"/>
    </source>
</evidence>
<keyword evidence="5" id="KW-0597">Phosphoprotein</keyword>
<keyword evidence="16" id="KW-0325">Glycoprotein</keyword>
<organism evidence="20 21">
    <name type="scientific">Eruca vesicaria subsp. sativa</name>
    <name type="common">Garden rocket</name>
    <name type="synonym">Eruca sativa</name>
    <dbReference type="NCBI Taxonomy" id="29727"/>
    <lineage>
        <taxon>Eukaryota</taxon>
        <taxon>Viridiplantae</taxon>
        <taxon>Streptophyta</taxon>
        <taxon>Embryophyta</taxon>
        <taxon>Tracheophyta</taxon>
        <taxon>Spermatophyta</taxon>
        <taxon>Magnoliopsida</taxon>
        <taxon>eudicotyledons</taxon>
        <taxon>Gunneridae</taxon>
        <taxon>Pentapetalae</taxon>
        <taxon>rosids</taxon>
        <taxon>malvids</taxon>
        <taxon>Brassicales</taxon>
        <taxon>Brassicaceae</taxon>
        <taxon>Brassiceae</taxon>
        <taxon>Eruca</taxon>
    </lineage>
</organism>
<evidence type="ECO:0000256" key="3">
    <source>
        <dbReference type="ARBA" id="ARBA00022475"/>
    </source>
</evidence>
<gene>
    <name evidence="20" type="ORF">ERUC_LOCUS1980</name>
</gene>
<dbReference type="GO" id="GO:0005524">
    <property type="term" value="F:ATP binding"/>
    <property type="evidence" value="ECO:0007669"/>
    <property type="project" value="UniProtKB-KW"/>
</dbReference>
<keyword evidence="3" id="KW-1003">Cell membrane</keyword>
<dbReference type="SUPFAM" id="SSF56112">
    <property type="entry name" value="Protein kinase-like (PK-like)"/>
    <property type="match status" value="1"/>
</dbReference>
<keyword evidence="7" id="KW-0808">Transferase</keyword>
<dbReference type="PROSITE" id="PS00108">
    <property type="entry name" value="PROTEIN_KINASE_ST"/>
    <property type="match status" value="1"/>
</dbReference>
<evidence type="ECO:0000256" key="1">
    <source>
        <dbReference type="ARBA" id="ARBA00004162"/>
    </source>
</evidence>
<dbReference type="PANTHER" id="PTHR48055:SF3">
    <property type="entry name" value="LRR RECEPTOR-LIKE SERINE_THREONINE-PROTEIN KINASE GSO1"/>
    <property type="match status" value="1"/>
</dbReference>
<name>A0ABC8IRT3_ERUVS</name>
<evidence type="ECO:0000256" key="11">
    <source>
        <dbReference type="ARBA" id="ARBA00022741"/>
    </source>
</evidence>
<dbReference type="Gene3D" id="1.10.510.10">
    <property type="entry name" value="Transferase(Phosphotransferase) domain 1"/>
    <property type="match status" value="1"/>
</dbReference>
<evidence type="ECO:0000256" key="15">
    <source>
        <dbReference type="ARBA" id="ARBA00023136"/>
    </source>
</evidence>
<proteinExistence type="predicted"/>
<keyword evidence="4" id="KW-0723">Serine/threonine-protein kinase</keyword>
<evidence type="ECO:0000313" key="21">
    <source>
        <dbReference type="Proteomes" id="UP001642260"/>
    </source>
</evidence>
<keyword evidence="11" id="KW-0547">Nucleotide-binding</keyword>
<dbReference type="InterPro" id="IPR000719">
    <property type="entry name" value="Prot_kinase_dom"/>
</dbReference>
<dbReference type="FunFam" id="1.10.510.10:FF:000417">
    <property type="entry name" value="Leucine-rich repeat receptor-like protein kinase"/>
    <property type="match status" value="1"/>
</dbReference>
<keyword evidence="9" id="KW-0732">Signal</keyword>